<gene>
    <name evidence="1" type="ORF">NBRC111894_4199</name>
</gene>
<evidence type="ECO:0000313" key="2">
    <source>
        <dbReference type="Proteomes" id="UP000319716"/>
    </source>
</evidence>
<reference evidence="1 2" key="1">
    <citation type="submission" date="2017-11" db="EMBL/GenBank/DDBJ databases">
        <title>Draft Genome Sequence of Sporolactobacillus inulinus NBRC 111894 Isolated from Koso, a Japanese Sugar-Vegetable Fermented Beverage.</title>
        <authorList>
            <person name="Chiou T.Y."/>
            <person name="Oshima K."/>
            <person name="Suda W."/>
            <person name="Hattori M."/>
            <person name="Takahashi T."/>
        </authorList>
    </citation>
    <scope>NUCLEOTIDE SEQUENCE [LARGE SCALE GENOMIC DNA]</scope>
    <source>
        <strain evidence="1 2">NBRC111894</strain>
    </source>
</reference>
<dbReference type="Proteomes" id="UP000319716">
    <property type="component" value="Unassembled WGS sequence"/>
</dbReference>
<comment type="caution">
    <text evidence="1">The sequence shown here is derived from an EMBL/GenBank/DDBJ whole genome shotgun (WGS) entry which is preliminary data.</text>
</comment>
<protein>
    <submittedName>
        <fullName evidence="1">Uncharacterized protein</fullName>
    </submittedName>
</protein>
<dbReference type="EMBL" id="BEXB01000055">
    <property type="protein sequence ID" value="GAY78645.1"/>
    <property type="molecule type" value="Genomic_DNA"/>
</dbReference>
<evidence type="ECO:0000313" key="1">
    <source>
        <dbReference type="EMBL" id="GAY78645.1"/>
    </source>
</evidence>
<dbReference type="AlphaFoldDB" id="A0A4Y1ZHN6"/>
<accession>A0A4Y1ZHN6</accession>
<proteinExistence type="predicted"/>
<sequence>MKRRRLLSGAQVCPWISQSAFVVSSADSYVNTVIGTKKAPSTANYREDAGDASI</sequence>
<organism evidence="1 2">
    <name type="scientific">Sporolactobacillus inulinus</name>
    <dbReference type="NCBI Taxonomy" id="2078"/>
    <lineage>
        <taxon>Bacteria</taxon>
        <taxon>Bacillati</taxon>
        <taxon>Bacillota</taxon>
        <taxon>Bacilli</taxon>
        <taxon>Bacillales</taxon>
        <taxon>Sporolactobacillaceae</taxon>
        <taxon>Sporolactobacillus</taxon>
    </lineage>
</organism>
<name>A0A4Y1ZHN6_9BACL</name>